<dbReference type="Proteomes" id="UP000017836">
    <property type="component" value="Unassembled WGS sequence"/>
</dbReference>
<dbReference type="InterPro" id="IPR036404">
    <property type="entry name" value="Jacalin-like_lectin_dom_sf"/>
</dbReference>
<sequence length="149" mass="16487">MNFEKSDSRLRMCKVKLDYLDETIMSLSGHFEPKLMRSPSFSTNRRTSGPYGLQIGTPFSFSMTDGKVVGFHGRASDYLNAMGLNIMHVGAPSTKSYSLEQDYETVRDADFPFHIVLSSREKGPTKMAGHLLSILNSKGGDESVIAVNV</sequence>
<proteinExistence type="predicted"/>
<gene>
    <name evidence="3" type="ORF">AMTR_s00002p00248970</name>
</gene>
<dbReference type="Gene3D" id="2.100.10.30">
    <property type="entry name" value="Jacalin-like lectin domain"/>
    <property type="match status" value="1"/>
</dbReference>
<name>W1NUH1_AMBTC</name>
<evidence type="ECO:0000259" key="2">
    <source>
        <dbReference type="PROSITE" id="PS51752"/>
    </source>
</evidence>
<keyword evidence="1" id="KW-0430">Lectin</keyword>
<organism evidence="3 4">
    <name type="scientific">Amborella trichopoda</name>
    <dbReference type="NCBI Taxonomy" id="13333"/>
    <lineage>
        <taxon>Eukaryota</taxon>
        <taxon>Viridiplantae</taxon>
        <taxon>Streptophyta</taxon>
        <taxon>Embryophyta</taxon>
        <taxon>Tracheophyta</taxon>
        <taxon>Spermatophyta</taxon>
        <taxon>Magnoliopsida</taxon>
        <taxon>Amborellales</taxon>
        <taxon>Amborellaceae</taxon>
        <taxon>Amborella</taxon>
    </lineage>
</organism>
<reference evidence="4" key="1">
    <citation type="journal article" date="2013" name="Science">
        <title>The Amborella genome and the evolution of flowering plants.</title>
        <authorList>
            <consortium name="Amborella Genome Project"/>
        </authorList>
    </citation>
    <scope>NUCLEOTIDE SEQUENCE [LARGE SCALE GENOMIC DNA]</scope>
</reference>
<feature type="domain" description="Jacalin-type lectin" evidence="2">
    <location>
        <begin position="1"/>
        <end position="88"/>
    </location>
</feature>
<dbReference type="Pfam" id="PF01419">
    <property type="entry name" value="Jacalin"/>
    <property type="match status" value="1"/>
</dbReference>
<dbReference type="Gramene" id="ERN01267">
    <property type="protein sequence ID" value="ERN01267"/>
    <property type="gene ID" value="AMTR_s00002p00248970"/>
</dbReference>
<accession>W1NUH1</accession>
<dbReference type="HOGENOM" id="CLU_1752169_0_0_1"/>
<dbReference type="InterPro" id="IPR033734">
    <property type="entry name" value="Jacalin-like_lectin_dom_plant"/>
</dbReference>
<protein>
    <recommendedName>
        <fullName evidence="2">Jacalin-type lectin domain-containing protein</fullName>
    </recommendedName>
</protein>
<dbReference type="PANTHER" id="PTHR47293">
    <property type="entry name" value="JACALIN-RELATED LECTIN 3"/>
    <property type="match status" value="1"/>
</dbReference>
<dbReference type="PANTHER" id="PTHR47293:SF15">
    <property type="entry name" value="JACALIN-RELATED LECTIN 19"/>
    <property type="match status" value="1"/>
</dbReference>
<dbReference type="CDD" id="cd09612">
    <property type="entry name" value="Jacalin"/>
    <property type="match status" value="1"/>
</dbReference>
<dbReference type="EMBL" id="KI394767">
    <property type="protein sequence ID" value="ERN01267.1"/>
    <property type="molecule type" value="Genomic_DNA"/>
</dbReference>
<dbReference type="InterPro" id="IPR001229">
    <property type="entry name" value="Jacalin-like_lectin_dom"/>
</dbReference>
<dbReference type="SMART" id="SM00915">
    <property type="entry name" value="Jacalin"/>
    <property type="match status" value="1"/>
</dbReference>
<evidence type="ECO:0000256" key="1">
    <source>
        <dbReference type="ARBA" id="ARBA00022734"/>
    </source>
</evidence>
<evidence type="ECO:0000313" key="3">
    <source>
        <dbReference type="EMBL" id="ERN01267.1"/>
    </source>
</evidence>
<keyword evidence="4" id="KW-1185">Reference proteome</keyword>
<dbReference type="GO" id="GO:0030246">
    <property type="term" value="F:carbohydrate binding"/>
    <property type="evidence" value="ECO:0007669"/>
    <property type="project" value="UniProtKB-KW"/>
</dbReference>
<dbReference type="AlphaFoldDB" id="W1NUH1"/>
<evidence type="ECO:0000313" key="4">
    <source>
        <dbReference type="Proteomes" id="UP000017836"/>
    </source>
</evidence>
<dbReference type="SUPFAM" id="SSF51101">
    <property type="entry name" value="Mannose-binding lectins"/>
    <property type="match status" value="1"/>
</dbReference>
<dbReference type="PROSITE" id="PS51752">
    <property type="entry name" value="JACALIN_LECTIN"/>
    <property type="match status" value="1"/>
</dbReference>